<proteinExistence type="predicted"/>
<evidence type="ECO:0000313" key="2">
    <source>
        <dbReference type="WBParaSite" id="PEQ_0000409701-mRNA-1"/>
    </source>
</evidence>
<reference evidence="2" key="1">
    <citation type="submission" date="2022-11" db="UniProtKB">
        <authorList>
            <consortium name="WormBaseParasite"/>
        </authorList>
    </citation>
    <scope>IDENTIFICATION</scope>
</reference>
<dbReference type="InterPro" id="IPR028082">
    <property type="entry name" value="Peripla_BP_I"/>
</dbReference>
<dbReference type="Proteomes" id="UP000887564">
    <property type="component" value="Unplaced"/>
</dbReference>
<dbReference type="SUPFAM" id="SSF53822">
    <property type="entry name" value="Periplasmic binding protein-like I"/>
    <property type="match status" value="1"/>
</dbReference>
<name>A0A914RH35_PAREQ</name>
<sequence length="54" mass="6476">WNIYAYINLYDAFKLYAIAARRLIHETGKIESVMDGKMLWSRMRRMIFPGFIGF</sequence>
<dbReference type="AlphaFoldDB" id="A0A914RH35"/>
<dbReference type="Gene3D" id="3.40.50.2300">
    <property type="match status" value="1"/>
</dbReference>
<keyword evidence="1" id="KW-1185">Reference proteome</keyword>
<organism evidence="1 2">
    <name type="scientific">Parascaris equorum</name>
    <name type="common">Equine roundworm</name>
    <dbReference type="NCBI Taxonomy" id="6256"/>
    <lineage>
        <taxon>Eukaryota</taxon>
        <taxon>Metazoa</taxon>
        <taxon>Ecdysozoa</taxon>
        <taxon>Nematoda</taxon>
        <taxon>Chromadorea</taxon>
        <taxon>Rhabditida</taxon>
        <taxon>Spirurina</taxon>
        <taxon>Ascaridomorpha</taxon>
        <taxon>Ascaridoidea</taxon>
        <taxon>Ascarididae</taxon>
        <taxon>Parascaris</taxon>
    </lineage>
</organism>
<protein>
    <submittedName>
        <fullName evidence="2">Uncharacterized protein</fullName>
    </submittedName>
</protein>
<evidence type="ECO:0000313" key="1">
    <source>
        <dbReference type="Proteomes" id="UP000887564"/>
    </source>
</evidence>
<accession>A0A914RH35</accession>
<dbReference type="WBParaSite" id="PEQ_0000409701-mRNA-1">
    <property type="protein sequence ID" value="PEQ_0000409701-mRNA-1"/>
    <property type="gene ID" value="PEQ_0000409701"/>
</dbReference>